<keyword evidence="1" id="KW-0472">Membrane</keyword>
<evidence type="ECO:0008006" key="4">
    <source>
        <dbReference type="Google" id="ProtNLM"/>
    </source>
</evidence>
<dbReference type="RefSeq" id="WP_379708448.1">
    <property type="nucleotide sequence ID" value="NZ_JBHTBS010000001.1"/>
</dbReference>
<evidence type="ECO:0000313" key="3">
    <source>
        <dbReference type="Proteomes" id="UP001596472"/>
    </source>
</evidence>
<accession>A0ABW2L2D6</accession>
<evidence type="ECO:0000256" key="1">
    <source>
        <dbReference type="SAM" id="Phobius"/>
    </source>
</evidence>
<keyword evidence="3" id="KW-1185">Reference proteome</keyword>
<comment type="caution">
    <text evidence="2">The sequence shown here is derived from an EMBL/GenBank/DDBJ whole genome shotgun (WGS) entry which is preliminary data.</text>
</comment>
<sequence length="92" mass="10323">MSRKRGSQWAVNKGIAEAVLRDRGQRRSALGGFAFGMLGMLALGLWGIDDWLNESILRFGLYWGACGLLCLFVLLFALFDALATLKEERERQ</sequence>
<feature type="transmembrane region" description="Helical" evidence="1">
    <location>
        <begin position="60"/>
        <end position="83"/>
    </location>
</feature>
<dbReference type="Proteomes" id="UP001596472">
    <property type="component" value="Unassembled WGS sequence"/>
</dbReference>
<keyword evidence="1" id="KW-0812">Transmembrane</keyword>
<reference evidence="3" key="1">
    <citation type="journal article" date="2019" name="Int. J. Syst. Evol. Microbiol.">
        <title>The Global Catalogue of Microorganisms (GCM) 10K type strain sequencing project: providing services to taxonomists for standard genome sequencing and annotation.</title>
        <authorList>
            <consortium name="The Broad Institute Genomics Platform"/>
            <consortium name="The Broad Institute Genome Sequencing Center for Infectious Disease"/>
            <person name="Wu L."/>
            <person name="Ma J."/>
        </authorList>
    </citation>
    <scope>NUCLEOTIDE SEQUENCE [LARGE SCALE GENOMIC DNA]</scope>
    <source>
        <strain evidence="3">CGMCC 4.1467</strain>
    </source>
</reference>
<gene>
    <name evidence="2" type="ORF">ACFQY0_01765</name>
</gene>
<protein>
    <recommendedName>
        <fullName evidence="4">AtpZ/AtpI family protein</fullName>
    </recommendedName>
</protein>
<feature type="transmembrane region" description="Helical" evidence="1">
    <location>
        <begin position="29"/>
        <end position="48"/>
    </location>
</feature>
<organism evidence="2 3">
    <name type="scientific">Haloferula chungangensis</name>
    <dbReference type="NCBI Taxonomy" id="1048331"/>
    <lineage>
        <taxon>Bacteria</taxon>
        <taxon>Pseudomonadati</taxon>
        <taxon>Verrucomicrobiota</taxon>
        <taxon>Verrucomicrobiia</taxon>
        <taxon>Verrucomicrobiales</taxon>
        <taxon>Verrucomicrobiaceae</taxon>
        <taxon>Haloferula</taxon>
    </lineage>
</organism>
<dbReference type="EMBL" id="JBHTBS010000001">
    <property type="protein sequence ID" value="MFC7335889.1"/>
    <property type="molecule type" value="Genomic_DNA"/>
</dbReference>
<proteinExistence type="predicted"/>
<name>A0ABW2L2D6_9BACT</name>
<evidence type="ECO:0000313" key="2">
    <source>
        <dbReference type="EMBL" id="MFC7335889.1"/>
    </source>
</evidence>
<keyword evidence="1" id="KW-1133">Transmembrane helix</keyword>